<evidence type="ECO:0000256" key="6">
    <source>
        <dbReference type="SAM" id="Phobius"/>
    </source>
</evidence>
<evidence type="ECO:0000256" key="3">
    <source>
        <dbReference type="ARBA" id="ARBA00022692"/>
    </source>
</evidence>
<evidence type="ECO:0000256" key="5">
    <source>
        <dbReference type="ARBA" id="ARBA00023136"/>
    </source>
</evidence>
<dbReference type="EMBL" id="CP146598">
    <property type="protein sequence ID" value="WWY03067.1"/>
    <property type="molecule type" value="Genomic_DNA"/>
</dbReference>
<reference evidence="9" key="2">
    <citation type="submission" date="2024-02" db="EMBL/GenBank/DDBJ databases">
        <title>Neisseria leonii sp. nov.</title>
        <authorList>
            <person name="Boutroux M."/>
            <person name="Favre-Rochex S."/>
            <person name="Gorgette O."/>
            <person name="Touak G."/>
            <person name="Muhle E."/>
            <person name="Chesneau O."/>
            <person name="Clermont D."/>
            <person name="Rahi P."/>
        </authorList>
    </citation>
    <scope>NUCLEOTIDE SEQUENCE</scope>
    <source>
        <strain evidence="9">51.81</strain>
    </source>
</reference>
<feature type="transmembrane region" description="Helical" evidence="6">
    <location>
        <begin position="27"/>
        <end position="47"/>
    </location>
</feature>
<dbReference type="EMBL" id="JAPQFL010000005">
    <property type="protein sequence ID" value="MDD9328273.1"/>
    <property type="molecule type" value="Genomic_DNA"/>
</dbReference>
<keyword evidence="4 6" id="KW-1133">Transmembrane helix</keyword>
<proteinExistence type="predicted"/>
<evidence type="ECO:0000313" key="10">
    <source>
        <dbReference type="Proteomes" id="UP001149607"/>
    </source>
</evidence>
<evidence type="ECO:0000256" key="1">
    <source>
        <dbReference type="ARBA" id="ARBA00004651"/>
    </source>
</evidence>
<dbReference type="PANTHER" id="PTHR42920:SF24">
    <property type="entry name" value="AROMATIC AMINO ACID EXPORTER YDDG"/>
    <property type="match status" value="1"/>
</dbReference>
<dbReference type="PANTHER" id="PTHR42920">
    <property type="entry name" value="OS03G0707200 PROTEIN-RELATED"/>
    <property type="match status" value="1"/>
</dbReference>
<organism evidence="8">
    <name type="scientific">Neisseria leonii</name>
    <dbReference type="NCBI Taxonomy" id="2995413"/>
    <lineage>
        <taxon>Bacteria</taxon>
        <taxon>Pseudomonadati</taxon>
        <taxon>Pseudomonadota</taxon>
        <taxon>Betaproteobacteria</taxon>
        <taxon>Neisseriales</taxon>
        <taxon>Neisseriaceae</taxon>
        <taxon>Neisseria</taxon>
    </lineage>
</organism>
<feature type="transmembrane region" description="Helical" evidence="6">
    <location>
        <begin position="238"/>
        <end position="257"/>
    </location>
</feature>
<feature type="transmembrane region" description="Helical" evidence="6">
    <location>
        <begin position="207"/>
        <end position="226"/>
    </location>
</feature>
<sequence length="289" mass="30588">MPYLLTASFLWGTSFIAGKIAYEMTDPALVVLCRLLIAAAVTLPVSLRFFRRHKPVPFSLLKTVMLLGLLTYPLTFLLQFSGLGMTSAARAATMIGVEPVMVMLVGYLFFREKAPWPVILLGLAAFAGAALVAGGGAAEGVSLSGCLLVLASTVLVAFWLRLSQPVLAEMGARAYTALSVQLGTLAGIPLMLLLVENWTWNFSWPGMAALLYLGLGCSLLAAWCWNKGLADTPANISGIFLALEPVFGVLLAVLLLNESLSRTAWAGVVLAVAAAGICILLPKSKTQTA</sequence>
<feature type="transmembrane region" description="Helical" evidence="6">
    <location>
        <begin position="141"/>
        <end position="162"/>
    </location>
</feature>
<dbReference type="SUPFAM" id="SSF103481">
    <property type="entry name" value="Multidrug resistance efflux transporter EmrE"/>
    <property type="match status" value="2"/>
</dbReference>
<evidence type="ECO:0000256" key="2">
    <source>
        <dbReference type="ARBA" id="ARBA00022475"/>
    </source>
</evidence>
<gene>
    <name evidence="8" type="ORF">ORY91_001693</name>
    <name evidence="9" type="ORF">V9W64_10370</name>
</gene>
<evidence type="ECO:0000313" key="8">
    <source>
        <dbReference type="EMBL" id="MDD9328273.1"/>
    </source>
</evidence>
<comment type="subcellular location">
    <subcellularLocation>
        <location evidence="1">Cell membrane</location>
        <topology evidence="1">Multi-pass membrane protein</topology>
    </subcellularLocation>
</comment>
<feature type="domain" description="EamA" evidence="7">
    <location>
        <begin position="3"/>
        <end position="132"/>
    </location>
</feature>
<feature type="transmembrane region" description="Helical" evidence="6">
    <location>
        <begin position="174"/>
        <end position="195"/>
    </location>
</feature>
<feature type="domain" description="EamA" evidence="7">
    <location>
        <begin position="144"/>
        <end position="276"/>
    </location>
</feature>
<dbReference type="AlphaFoldDB" id="A0A9X4IEN4"/>
<dbReference type="InterPro" id="IPR000620">
    <property type="entry name" value="EamA_dom"/>
</dbReference>
<dbReference type="InterPro" id="IPR051258">
    <property type="entry name" value="Diverse_Substrate_Transporter"/>
</dbReference>
<dbReference type="Proteomes" id="UP001149607">
    <property type="component" value="Chromosome"/>
</dbReference>
<keyword evidence="5 6" id="KW-0472">Membrane</keyword>
<feature type="transmembrane region" description="Helical" evidence="6">
    <location>
        <begin position="91"/>
        <end position="110"/>
    </location>
</feature>
<dbReference type="Pfam" id="PF00892">
    <property type="entry name" value="EamA"/>
    <property type="match status" value="2"/>
</dbReference>
<keyword evidence="10" id="KW-1185">Reference proteome</keyword>
<feature type="transmembrane region" description="Helical" evidence="6">
    <location>
        <begin position="263"/>
        <end position="281"/>
    </location>
</feature>
<name>A0A9X4IEN4_9NEIS</name>
<feature type="transmembrane region" description="Helical" evidence="6">
    <location>
        <begin position="117"/>
        <end position="135"/>
    </location>
</feature>
<dbReference type="GO" id="GO:0005886">
    <property type="term" value="C:plasma membrane"/>
    <property type="evidence" value="ECO:0007669"/>
    <property type="project" value="UniProtKB-SubCell"/>
</dbReference>
<reference evidence="8" key="1">
    <citation type="submission" date="2022-10" db="EMBL/GenBank/DDBJ databases">
        <authorList>
            <person name="Boutroux M."/>
        </authorList>
    </citation>
    <scope>NUCLEOTIDE SEQUENCE</scope>
    <source>
        <strain evidence="8">51.81</strain>
    </source>
</reference>
<accession>A0A9X4IEN4</accession>
<evidence type="ECO:0000313" key="9">
    <source>
        <dbReference type="EMBL" id="WWY03067.1"/>
    </source>
</evidence>
<keyword evidence="2" id="KW-1003">Cell membrane</keyword>
<dbReference type="Gene3D" id="1.10.3730.20">
    <property type="match status" value="1"/>
</dbReference>
<evidence type="ECO:0000259" key="7">
    <source>
        <dbReference type="Pfam" id="PF00892"/>
    </source>
</evidence>
<keyword evidence="3 6" id="KW-0812">Transmembrane</keyword>
<protein>
    <submittedName>
        <fullName evidence="8">DMT family transporter</fullName>
    </submittedName>
</protein>
<dbReference type="RefSeq" id="WP_274585373.1">
    <property type="nucleotide sequence ID" value="NZ_CP146598.1"/>
</dbReference>
<evidence type="ECO:0000256" key="4">
    <source>
        <dbReference type="ARBA" id="ARBA00022989"/>
    </source>
</evidence>
<dbReference type="InterPro" id="IPR037185">
    <property type="entry name" value="EmrE-like"/>
</dbReference>
<feature type="transmembrane region" description="Helical" evidence="6">
    <location>
        <begin position="59"/>
        <end position="79"/>
    </location>
</feature>